<proteinExistence type="predicted"/>
<dbReference type="EMBL" id="RWGY01000004">
    <property type="protein sequence ID" value="TVU45134.1"/>
    <property type="molecule type" value="Genomic_DNA"/>
</dbReference>
<dbReference type="Gramene" id="TVU45134">
    <property type="protein sequence ID" value="TVU45134"/>
    <property type="gene ID" value="EJB05_04609"/>
</dbReference>
<keyword evidence="2" id="KW-1133">Transmembrane helix</keyword>
<protein>
    <submittedName>
        <fullName evidence="3">Uncharacterized protein</fullName>
    </submittedName>
</protein>
<comment type="caution">
    <text evidence="3">The sequence shown here is derived from an EMBL/GenBank/DDBJ whole genome shotgun (WGS) entry which is preliminary data.</text>
</comment>
<keyword evidence="4" id="KW-1185">Reference proteome</keyword>
<evidence type="ECO:0000256" key="1">
    <source>
        <dbReference type="SAM" id="MobiDB-lite"/>
    </source>
</evidence>
<feature type="transmembrane region" description="Helical" evidence="2">
    <location>
        <begin position="155"/>
        <end position="173"/>
    </location>
</feature>
<keyword evidence="2" id="KW-0812">Transmembrane</keyword>
<feature type="region of interest" description="Disordered" evidence="1">
    <location>
        <begin position="18"/>
        <end position="52"/>
    </location>
</feature>
<evidence type="ECO:0000313" key="4">
    <source>
        <dbReference type="Proteomes" id="UP000324897"/>
    </source>
</evidence>
<feature type="transmembrane region" description="Helical" evidence="2">
    <location>
        <begin position="128"/>
        <end position="149"/>
    </location>
</feature>
<evidence type="ECO:0000313" key="3">
    <source>
        <dbReference type="EMBL" id="TVU45134.1"/>
    </source>
</evidence>
<reference evidence="3 4" key="1">
    <citation type="journal article" date="2019" name="Sci. Rep.">
        <title>A high-quality genome of Eragrostis curvula grass provides insights into Poaceae evolution and supports new strategies to enhance forage quality.</title>
        <authorList>
            <person name="Carballo J."/>
            <person name="Santos B.A.C.M."/>
            <person name="Zappacosta D."/>
            <person name="Garbus I."/>
            <person name="Selva J.P."/>
            <person name="Gallo C.A."/>
            <person name="Diaz A."/>
            <person name="Albertini E."/>
            <person name="Caccamo M."/>
            <person name="Echenique V."/>
        </authorList>
    </citation>
    <scope>NUCLEOTIDE SEQUENCE [LARGE SCALE GENOMIC DNA]</scope>
    <source>
        <strain evidence="4">cv. Victoria</strain>
        <tissue evidence="3">Leaf</tissue>
    </source>
</reference>
<feature type="non-terminal residue" evidence="3">
    <location>
        <position position="1"/>
    </location>
</feature>
<evidence type="ECO:0000256" key="2">
    <source>
        <dbReference type="SAM" id="Phobius"/>
    </source>
</evidence>
<name>A0A5J9WCT0_9POAL</name>
<organism evidence="3 4">
    <name type="scientific">Eragrostis curvula</name>
    <name type="common">weeping love grass</name>
    <dbReference type="NCBI Taxonomy" id="38414"/>
    <lineage>
        <taxon>Eukaryota</taxon>
        <taxon>Viridiplantae</taxon>
        <taxon>Streptophyta</taxon>
        <taxon>Embryophyta</taxon>
        <taxon>Tracheophyta</taxon>
        <taxon>Spermatophyta</taxon>
        <taxon>Magnoliopsida</taxon>
        <taxon>Liliopsida</taxon>
        <taxon>Poales</taxon>
        <taxon>Poaceae</taxon>
        <taxon>PACMAD clade</taxon>
        <taxon>Chloridoideae</taxon>
        <taxon>Eragrostideae</taxon>
        <taxon>Eragrostidinae</taxon>
        <taxon>Eragrostis</taxon>
    </lineage>
</organism>
<sequence>MEGTCSARRISATATTADRPRWWPVRRRGSRAEAAATSSHSVGGQRPGAGQPRLAAAWATSGARLHEAAVRSRLGGRGCRRMASSMTLTAAARPSWCSDGASSPSRWALFVTGRGGLTATEQGQRRQFLAGSLLLLLRSATVPGTVVLGLTNFRAVAQGWVLVLLLFVLHCSFGENARVVASCEFRFSFR</sequence>
<dbReference type="AlphaFoldDB" id="A0A5J9WCT0"/>
<gene>
    <name evidence="3" type="ORF">EJB05_04609</name>
</gene>
<accession>A0A5J9WCT0</accession>
<dbReference type="Proteomes" id="UP000324897">
    <property type="component" value="Chromosome 5"/>
</dbReference>
<keyword evidence="2" id="KW-0472">Membrane</keyword>